<evidence type="ECO:0000313" key="2">
    <source>
        <dbReference type="EMBL" id="MBO0951691.1"/>
    </source>
</evidence>
<feature type="transmembrane region" description="Helical" evidence="1">
    <location>
        <begin position="87"/>
        <end position="105"/>
    </location>
</feature>
<keyword evidence="1" id="KW-0812">Transmembrane</keyword>
<keyword evidence="1" id="KW-0472">Membrane</keyword>
<organism evidence="2 3">
    <name type="scientific">Fibrella forsythiae</name>
    <dbReference type="NCBI Taxonomy" id="2817061"/>
    <lineage>
        <taxon>Bacteria</taxon>
        <taxon>Pseudomonadati</taxon>
        <taxon>Bacteroidota</taxon>
        <taxon>Cytophagia</taxon>
        <taxon>Cytophagales</taxon>
        <taxon>Spirosomataceae</taxon>
        <taxon>Fibrella</taxon>
    </lineage>
</organism>
<protein>
    <submittedName>
        <fullName evidence="2">Uncharacterized protein</fullName>
    </submittedName>
</protein>
<feature type="transmembrane region" description="Helical" evidence="1">
    <location>
        <begin position="220"/>
        <end position="239"/>
    </location>
</feature>
<feature type="transmembrane region" description="Helical" evidence="1">
    <location>
        <begin position="117"/>
        <end position="137"/>
    </location>
</feature>
<keyword evidence="3" id="KW-1185">Reference proteome</keyword>
<dbReference type="Proteomes" id="UP000664628">
    <property type="component" value="Unassembled WGS sequence"/>
</dbReference>
<gene>
    <name evidence="2" type="ORF">J2I46_24115</name>
</gene>
<keyword evidence="1" id="KW-1133">Transmembrane helix</keyword>
<evidence type="ECO:0000313" key="3">
    <source>
        <dbReference type="Proteomes" id="UP000664628"/>
    </source>
</evidence>
<dbReference type="EMBL" id="JAFMYW010000008">
    <property type="protein sequence ID" value="MBO0951691.1"/>
    <property type="molecule type" value="Genomic_DNA"/>
</dbReference>
<dbReference type="RefSeq" id="WP_207331636.1">
    <property type="nucleotide sequence ID" value="NZ_JAFMYW010000008.1"/>
</dbReference>
<reference evidence="2 3" key="1">
    <citation type="submission" date="2021-03" db="EMBL/GenBank/DDBJ databases">
        <title>Fibrella sp. HMF5405 genome sequencing and assembly.</title>
        <authorList>
            <person name="Kang H."/>
            <person name="Kim H."/>
            <person name="Bae S."/>
            <person name="Joh K."/>
        </authorList>
    </citation>
    <scope>NUCLEOTIDE SEQUENCE [LARGE SCALE GENOMIC DNA]</scope>
    <source>
        <strain evidence="2 3">HMF5405</strain>
    </source>
</reference>
<feature type="transmembrane region" description="Helical" evidence="1">
    <location>
        <begin position="259"/>
        <end position="277"/>
    </location>
</feature>
<name>A0ABS3JQP0_9BACT</name>
<comment type="caution">
    <text evidence="2">The sequence shown here is derived from an EMBL/GenBank/DDBJ whole genome shotgun (WGS) entry which is preliminary data.</text>
</comment>
<proteinExistence type="predicted"/>
<accession>A0ABS3JQP0</accession>
<evidence type="ECO:0000256" key="1">
    <source>
        <dbReference type="SAM" id="Phobius"/>
    </source>
</evidence>
<sequence>MKQSIYILIAMYLLAGTSVTARSLPDSLPLTDTIGIHSQRVFLATDYYYSYHAATRLTGLQLTPLLRQPADSAASRLLSRARRRSRLPFPLFVGSYGLMLGAVRANPLQHPELSGTLLLGSVAALTTGFVAGFSASATMHRAVQRHNLLITANDAAYVKPRPTLGEPALTATDTLSVKPQLLATRYTYRGIQLAPELQLRSAMQSFNDPFITEGLRQNRIVRGVAGLIGAVSGGFLSYYYLTRFSTQAAGRRVGPANLLVYYAFTGVAVSFTLHRVADKTTRQVAARYNRHLVMNNE</sequence>